<protein>
    <recommendedName>
        <fullName evidence="3">Lipoprotein</fullName>
    </recommendedName>
</protein>
<dbReference type="Proteomes" id="UP000015620">
    <property type="component" value="Chromosome"/>
</dbReference>
<dbReference type="KEGG" id="tped:TPE_1622"/>
<dbReference type="STRING" id="1291379.TPE_1622"/>
<dbReference type="PROSITE" id="PS51257">
    <property type="entry name" value="PROKAR_LIPOPROTEIN"/>
    <property type="match status" value="1"/>
</dbReference>
<reference evidence="1 2" key="1">
    <citation type="journal article" date="2013" name="PLoS ONE">
        <title>Genome-Wide Relatedness of Treponema pedis, from Gingiva and Necrotic Skin Lesions of Pigs, with the Human Oral Pathogen Treponema denticola.</title>
        <authorList>
            <person name="Svartstrom O."/>
            <person name="Mushtaq M."/>
            <person name="Pringle M."/>
            <person name="Segerman B."/>
        </authorList>
    </citation>
    <scope>NUCLEOTIDE SEQUENCE [LARGE SCALE GENOMIC DNA]</scope>
    <source>
        <strain evidence="1">T A4</strain>
    </source>
</reference>
<accession>S6A458</accession>
<evidence type="ECO:0008006" key="3">
    <source>
        <dbReference type="Google" id="ProtNLM"/>
    </source>
</evidence>
<sequence length="146" mass="17475">MLINKVHKLLYCILLSFSLISCYTKIHQTIEQKIYIDNIVLNIYIDDMRAKLKLIEIEEEKAFFIYATIIIDNVSERNGSFELQKIRLCHNEKIISTITYYDTFVSFLMQPIGIQKGERKIYKIYWVVNKKYEKLLFSNDLKVVYE</sequence>
<dbReference type="AlphaFoldDB" id="S6A458"/>
<dbReference type="PATRIC" id="fig|1291379.3.peg.1602"/>
<name>S6A458_9SPIR</name>
<dbReference type="EMBL" id="CP004120">
    <property type="protein sequence ID" value="AGT44106.1"/>
    <property type="molecule type" value="Genomic_DNA"/>
</dbReference>
<evidence type="ECO:0000313" key="1">
    <source>
        <dbReference type="EMBL" id="AGT44106.1"/>
    </source>
</evidence>
<dbReference type="HOGENOM" id="CLU_1776640_0_0_12"/>
<gene>
    <name evidence="1" type="ORF">TPE_1622</name>
</gene>
<evidence type="ECO:0000313" key="2">
    <source>
        <dbReference type="Proteomes" id="UP000015620"/>
    </source>
</evidence>
<organism evidence="1 2">
    <name type="scientific">Treponema pedis str. T A4</name>
    <dbReference type="NCBI Taxonomy" id="1291379"/>
    <lineage>
        <taxon>Bacteria</taxon>
        <taxon>Pseudomonadati</taxon>
        <taxon>Spirochaetota</taxon>
        <taxon>Spirochaetia</taxon>
        <taxon>Spirochaetales</taxon>
        <taxon>Treponemataceae</taxon>
        <taxon>Treponema</taxon>
    </lineage>
</organism>
<proteinExistence type="predicted"/>
<keyword evidence="2" id="KW-1185">Reference proteome</keyword>